<evidence type="ECO:0000256" key="7">
    <source>
        <dbReference type="ARBA" id="ARBA00023002"/>
    </source>
</evidence>
<organism evidence="11 12">
    <name type="scientific">Pyrus ussuriensis x Pyrus communis</name>
    <dbReference type="NCBI Taxonomy" id="2448454"/>
    <lineage>
        <taxon>Eukaryota</taxon>
        <taxon>Viridiplantae</taxon>
        <taxon>Streptophyta</taxon>
        <taxon>Embryophyta</taxon>
        <taxon>Tracheophyta</taxon>
        <taxon>Spermatophyta</taxon>
        <taxon>Magnoliopsida</taxon>
        <taxon>eudicotyledons</taxon>
        <taxon>Gunneridae</taxon>
        <taxon>Pentapetalae</taxon>
        <taxon>rosids</taxon>
        <taxon>fabids</taxon>
        <taxon>Rosales</taxon>
        <taxon>Rosaceae</taxon>
        <taxon>Amygdaloideae</taxon>
        <taxon>Maleae</taxon>
        <taxon>Pyrus</taxon>
    </lineage>
</organism>
<dbReference type="OrthoDB" id="3945418at2759"/>
<dbReference type="EMBL" id="SMOL01000559">
    <property type="protein sequence ID" value="KAB2607229.1"/>
    <property type="molecule type" value="Genomic_DNA"/>
</dbReference>
<dbReference type="PRINTS" id="PR00385">
    <property type="entry name" value="P450"/>
</dbReference>
<reference evidence="12" key="2">
    <citation type="submission" date="2019-10" db="EMBL/GenBank/DDBJ databases">
        <title>A de novo genome assembly of a pear dwarfing rootstock.</title>
        <authorList>
            <person name="Wang F."/>
            <person name="Wang J."/>
            <person name="Li S."/>
            <person name="Zhang Y."/>
            <person name="Fang M."/>
            <person name="Ma L."/>
            <person name="Zhao Y."/>
            <person name="Jiang S."/>
        </authorList>
    </citation>
    <scope>NUCLEOTIDE SEQUENCE [LARGE SCALE GENOMIC DNA]</scope>
</reference>
<comment type="similarity">
    <text evidence="3 10">Belongs to the cytochrome P450 family.</text>
</comment>
<evidence type="ECO:0000256" key="8">
    <source>
        <dbReference type="ARBA" id="ARBA00023004"/>
    </source>
</evidence>
<dbReference type="PROSITE" id="PS00086">
    <property type="entry name" value="CYTOCHROME_P450"/>
    <property type="match status" value="1"/>
</dbReference>
<keyword evidence="6" id="KW-0472">Membrane</keyword>
<comment type="subcellular location">
    <subcellularLocation>
        <location evidence="2">Membrane</location>
        <topology evidence="2">Single-pass membrane protein</topology>
    </subcellularLocation>
</comment>
<keyword evidence="9 10" id="KW-0349">Heme</keyword>
<gene>
    <name evidence="11" type="ORF">D8674_006946</name>
</gene>
<protein>
    <submittedName>
        <fullName evidence="11">Taxadiene 5-alpha hydroxylase-like</fullName>
    </submittedName>
</protein>
<evidence type="ECO:0000256" key="3">
    <source>
        <dbReference type="ARBA" id="ARBA00010617"/>
    </source>
</evidence>
<dbReference type="CDD" id="cd11043">
    <property type="entry name" value="CYP90-like"/>
    <property type="match status" value="1"/>
</dbReference>
<feature type="binding site" description="axial binding residue" evidence="9">
    <location>
        <position position="425"/>
    </location>
    <ligand>
        <name>heme</name>
        <dbReference type="ChEBI" id="CHEBI:30413"/>
    </ligand>
    <ligandPart>
        <name>Fe</name>
        <dbReference type="ChEBI" id="CHEBI:18248"/>
    </ligandPart>
</feature>
<keyword evidence="8 9" id="KW-0408">Iron</keyword>
<dbReference type="PANTHER" id="PTHR24286:SF256">
    <property type="entry name" value="CYTOCHROME P450 FAMILY PROTEIN"/>
    <property type="match status" value="1"/>
</dbReference>
<evidence type="ECO:0000256" key="5">
    <source>
        <dbReference type="ARBA" id="ARBA00022723"/>
    </source>
</evidence>
<dbReference type="Proteomes" id="UP000327157">
    <property type="component" value="Chromosome 11"/>
</dbReference>
<evidence type="ECO:0000256" key="1">
    <source>
        <dbReference type="ARBA" id="ARBA00001971"/>
    </source>
</evidence>
<dbReference type="FunFam" id="1.10.630.10:FF:000022">
    <property type="entry name" value="Taxadiene 5-alpha hydroxylase"/>
    <property type="match status" value="1"/>
</dbReference>
<proteinExistence type="inferred from homology"/>
<dbReference type="GO" id="GO:0016125">
    <property type="term" value="P:sterol metabolic process"/>
    <property type="evidence" value="ECO:0007669"/>
    <property type="project" value="TreeGrafter"/>
</dbReference>
<dbReference type="GO" id="GO:0005506">
    <property type="term" value="F:iron ion binding"/>
    <property type="evidence" value="ECO:0007669"/>
    <property type="project" value="InterPro"/>
</dbReference>
<evidence type="ECO:0000256" key="4">
    <source>
        <dbReference type="ARBA" id="ARBA00022692"/>
    </source>
</evidence>
<keyword evidence="5 9" id="KW-0479">Metal-binding</keyword>
<dbReference type="PANTHER" id="PTHR24286">
    <property type="entry name" value="CYTOCHROME P450 26"/>
    <property type="match status" value="1"/>
</dbReference>
<dbReference type="InterPro" id="IPR017972">
    <property type="entry name" value="Cyt_P450_CS"/>
</dbReference>
<keyword evidence="6" id="KW-1133">Transmembrane helix</keyword>
<dbReference type="PRINTS" id="PR00465">
    <property type="entry name" value="EP450IV"/>
</dbReference>
<dbReference type="GO" id="GO:0016705">
    <property type="term" value="F:oxidoreductase activity, acting on paired donors, with incorporation or reduction of molecular oxygen"/>
    <property type="evidence" value="ECO:0007669"/>
    <property type="project" value="InterPro"/>
</dbReference>
<evidence type="ECO:0000313" key="11">
    <source>
        <dbReference type="EMBL" id="KAB2607229.1"/>
    </source>
</evidence>
<keyword evidence="4" id="KW-0812">Transmembrane</keyword>
<dbReference type="GO" id="GO:0016020">
    <property type="term" value="C:membrane"/>
    <property type="evidence" value="ECO:0007669"/>
    <property type="project" value="UniProtKB-SubCell"/>
</dbReference>
<dbReference type="Pfam" id="PF00067">
    <property type="entry name" value="p450"/>
    <property type="match status" value="1"/>
</dbReference>
<keyword evidence="12" id="KW-1185">Reference proteome</keyword>
<name>A0A5N5FVT3_9ROSA</name>
<dbReference type="InterPro" id="IPR002403">
    <property type="entry name" value="Cyt_P450_E_grp-IV"/>
</dbReference>
<evidence type="ECO:0000256" key="6">
    <source>
        <dbReference type="ARBA" id="ARBA00022989"/>
    </source>
</evidence>
<comment type="caution">
    <text evidence="11">The sequence shown here is derived from an EMBL/GenBank/DDBJ whole genome shotgun (WGS) entry which is preliminary data.</text>
</comment>
<comment type="cofactor">
    <cofactor evidence="1 9">
        <name>heme</name>
        <dbReference type="ChEBI" id="CHEBI:30413"/>
    </cofactor>
</comment>
<reference evidence="11 12" key="3">
    <citation type="submission" date="2019-11" db="EMBL/GenBank/DDBJ databases">
        <title>A de novo genome assembly of a pear dwarfing rootstock.</title>
        <authorList>
            <person name="Wang F."/>
            <person name="Wang J."/>
            <person name="Li S."/>
            <person name="Zhang Y."/>
            <person name="Fang M."/>
            <person name="Ma L."/>
            <person name="Zhao Y."/>
            <person name="Jiang S."/>
        </authorList>
    </citation>
    <scope>NUCLEOTIDE SEQUENCE [LARGE SCALE GENOMIC DNA]</scope>
    <source>
        <strain evidence="11">S2</strain>
        <tissue evidence="11">Leaf</tissue>
    </source>
</reference>
<reference evidence="11 12" key="1">
    <citation type="submission" date="2019-09" db="EMBL/GenBank/DDBJ databases">
        <authorList>
            <person name="Ou C."/>
        </authorList>
    </citation>
    <scope>NUCLEOTIDE SEQUENCE [LARGE SCALE GENOMIC DNA]</scope>
    <source>
        <strain evidence="11">S2</strain>
        <tissue evidence="11">Leaf</tissue>
    </source>
</reference>
<keyword evidence="7 10" id="KW-0560">Oxidoreductase</keyword>
<keyword evidence="10" id="KW-0503">Monooxygenase</keyword>
<dbReference type="AlphaFoldDB" id="A0A5N5FVT3"/>
<dbReference type="Gene3D" id="1.10.630.10">
    <property type="entry name" value="Cytochrome P450"/>
    <property type="match status" value="1"/>
</dbReference>
<dbReference type="GO" id="GO:0004497">
    <property type="term" value="F:monooxygenase activity"/>
    <property type="evidence" value="ECO:0007669"/>
    <property type="project" value="UniProtKB-KW"/>
</dbReference>
<accession>A0A5N5FVT3</accession>
<dbReference type="InterPro" id="IPR036396">
    <property type="entry name" value="Cyt_P450_sf"/>
</dbReference>
<evidence type="ECO:0000313" key="12">
    <source>
        <dbReference type="Proteomes" id="UP000327157"/>
    </source>
</evidence>
<dbReference type="SUPFAM" id="SSF48264">
    <property type="entry name" value="Cytochrome P450"/>
    <property type="match status" value="1"/>
</dbReference>
<sequence>MEAFIAVIVVTLFIAFFLSKFLFKDQTKNLPGGSLGFPLIGETFSFLRAQKQDQGPEWLEERTSKHGPVFKTSLMGSPTVVVVGQAGNKFVLGAEDDVLAAKQPVTLVAISGKQNIFELTGSRYRLVKGAMVSFLKPESLQNYIKRMDGLIKTMLLKETENKDTIKVVVTMKKFTFTIASSILFGIEDERTREVLFDDFSLAFKAVWSLPVNFPGTVYWKGLRARSRIANQILPILEQRKEAFSKGKLSPTSDVFSSLLALRDENEEPVSDDLIVDNYITLMVASHDTSAILLSLMIWKLSRDSEIYNKVLEEQMDIIGKREEEAENRLTWAEIQKMKYTWRVAQELMRIIPPVFGSFRKALKDIEYGGYDIPKGWQVFWVAHGTHMNKEIFDKPTEFDPSRFENPSKPIPPYAYIPFGGGLHTCIGNEFARVEVLTIIHNLVTMYEWSPVYPDEAITRQPMPYPSMGLPIKIKPRKP</sequence>
<dbReference type="GO" id="GO:0020037">
    <property type="term" value="F:heme binding"/>
    <property type="evidence" value="ECO:0007669"/>
    <property type="project" value="InterPro"/>
</dbReference>
<evidence type="ECO:0000256" key="10">
    <source>
        <dbReference type="RuleBase" id="RU000461"/>
    </source>
</evidence>
<evidence type="ECO:0000256" key="2">
    <source>
        <dbReference type="ARBA" id="ARBA00004167"/>
    </source>
</evidence>
<dbReference type="InterPro" id="IPR001128">
    <property type="entry name" value="Cyt_P450"/>
</dbReference>
<evidence type="ECO:0000256" key="9">
    <source>
        <dbReference type="PIRSR" id="PIRSR602403-1"/>
    </source>
</evidence>